<dbReference type="OrthoDB" id="7000272at2"/>
<name>A0A1H2ME31_PSEVA</name>
<dbReference type="STRING" id="95300.SAMN05216558_0617"/>
<dbReference type="AlphaFoldDB" id="A0A1H2ME31"/>
<feature type="chain" id="PRO_5044371803" evidence="1">
    <location>
        <begin position="30"/>
        <end position="618"/>
    </location>
</feature>
<dbReference type="EMBL" id="RRZK01000026">
    <property type="protein sequence ID" value="TDB59881.1"/>
    <property type="molecule type" value="Genomic_DNA"/>
</dbReference>
<accession>A0A1H2ME31</accession>
<dbReference type="InterPro" id="IPR010727">
    <property type="entry name" value="DUF1302"/>
</dbReference>
<keyword evidence="1" id="KW-0732">Signal</keyword>
<evidence type="ECO:0000256" key="1">
    <source>
        <dbReference type="SAM" id="SignalP"/>
    </source>
</evidence>
<dbReference type="Proteomes" id="UP000295254">
    <property type="component" value="Unassembled WGS sequence"/>
</dbReference>
<evidence type="ECO:0000313" key="2">
    <source>
        <dbReference type="EMBL" id="TDB59881.1"/>
    </source>
</evidence>
<protein>
    <submittedName>
        <fullName evidence="2">DUF1302 domain-containing protein</fullName>
    </submittedName>
</protein>
<comment type="caution">
    <text evidence="2">The sequence shown here is derived from an EMBL/GenBank/DDBJ whole genome shotgun (WGS) entry which is preliminary data.</text>
</comment>
<reference evidence="3" key="1">
    <citation type="journal article" date="2019" name="bioRxiv">
        <title>Bacterially produced spermidine induces plant systemic susceptibility to pathogens.</title>
        <authorList>
            <person name="Melnyk R.A."/>
            <person name="Beskrovnaya P.A."/>
            <person name="Liu Z."/>
            <person name="Song Y."/>
            <person name="Haney C.H."/>
        </authorList>
    </citation>
    <scope>NUCLEOTIDE SEQUENCE [LARGE SCALE GENOMIC DNA]</scope>
    <source>
        <strain evidence="3">Dha-51</strain>
    </source>
</reference>
<gene>
    <name evidence="2" type="ORF">EIY72_18285</name>
</gene>
<evidence type="ECO:0000313" key="3">
    <source>
        <dbReference type="Proteomes" id="UP000295254"/>
    </source>
</evidence>
<proteinExistence type="predicted"/>
<sequence length="618" mass="66565">MMRKPPIGRQLYLPLTISLASGISAPAYAVNFNIGEIQGQLDSSLSVGASWALRNPDPELLSSHSADDGKRNFGKGDTFSKVFKGIHDLELKYGDSGIFVRGKYWYDFELKDESRPFKDIDDSNRKEGAKSAGAQLLDAFVYHNYLIGDLPGTVRVGKQVVSWGESTFIQGGINSINPVDISAFRRPGAEIKEGLIPVNMFYLSQNLTENLTAETFYQLEWDQTVIDNCGTFFSQNDVIADGCGGLPVGPILNRNAAAQAALRPFGVNLTSEGIEIPRAGDRDARDGGQFGAALRWFAPELDSEFGAYFLNYHSRQPYISAVTSPHVTDTGFAPQLCGNLGVPLAGCNSFLGSAAGQQLGQAYRLGTSKYFADYPEDIRLYGLSFSTSLASGTTLSGELSYRPNMPLQINPVDLISAAIGVPAASPVLSSGAVTLANSSDVSGYRRKEVTQAQVTATHFFDQVMGADRVTLIGEVGATHIGGLEGKGGLRYGRSTAYGQGRLYPNNNLCTSTSVTPNNCNNDGFATSNSWGYRARAIWEYNNVIPGVELRPNIAWSHDVSGYGPEPGFNEGSKAVSVGLDATYLNTYNASLAYTDFFGGDYNVNIDRDFVALSVGVSF</sequence>
<keyword evidence="3" id="KW-1185">Reference proteome</keyword>
<dbReference type="Pfam" id="PF06980">
    <property type="entry name" value="DUF1302"/>
    <property type="match status" value="1"/>
</dbReference>
<organism evidence="2 3">
    <name type="scientific">Pseudomonas vancouverensis</name>
    <dbReference type="NCBI Taxonomy" id="95300"/>
    <lineage>
        <taxon>Bacteria</taxon>
        <taxon>Pseudomonadati</taxon>
        <taxon>Pseudomonadota</taxon>
        <taxon>Gammaproteobacteria</taxon>
        <taxon>Pseudomonadales</taxon>
        <taxon>Pseudomonadaceae</taxon>
        <taxon>Pseudomonas</taxon>
    </lineage>
</organism>
<feature type="signal peptide" evidence="1">
    <location>
        <begin position="1"/>
        <end position="29"/>
    </location>
</feature>
<dbReference type="RefSeq" id="WP_093215909.1">
    <property type="nucleotide sequence ID" value="NZ_LT629803.1"/>
</dbReference>